<dbReference type="EMBL" id="MHSK01000004">
    <property type="protein sequence ID" value="OHA42879.1"/>
    <property type="molecule type" value="Genomic_DNA"/>
</dbReference>
<name>A0A1G2P5A2_9BACT</name>
<evidence type="ECO:0000256" key="8">
    <source>
        <dbReference type="HAMAP-Rule" id="MF_00127"/>
    </source>
</evidence>
<evidence type="ECO:0000256" key="4">
    <source>
        <dbReference type="ARBA" id="ARBA00022840"/>
    </source>
</evidence>
<feature type="binding site" evidence="9">
    <location>
        <begin position="86"/>
        <end position="88"/>
    </location>
    <ligand>
        <name>L-histidine</name>
        <dbReference type="ChEBI" id="CHEBI:57595"/>
    </ligand>
</feature>
<dbReference type="GO" id="GO:0006427">
    <property type="term" value="P:histidyl-tRNA aminoacylation"/>
    <property type="evidence" value="ECO:0007669"/>
    <property type="project" value="UniProtKB-UniRule"/>
</dbReference>
<evidence type="ECO:0000259" key="10">
    <source>
        <dbReference type="PROSITE" id="PS50862"/>
    </source>
</evidence>
<evidence type="ECO:0000313" key="11">
    <source>
        <dbReference type="EMBL" id="OHA42879.1"/>
    </source>
</evidence>
<feature type="binding site" evidence="9">
    <location>
        <position position="116"/>
    </location>
    <ligand>
        <name>L-histidine</name>
        <dbReference type="ChEBI" id="CHEBI:57595"/>
    </ligand>
</feature>
<evidence type="ECO:0000256" key="2">
    <source>
        <dbReference type="ARBA" id="ARBA00022598"/>
    </source>
</evidence>
<keyword evidence="3 8" id="KW-0547">Nucleotide-binding</keyword>
<dbReference type="SUPFAM" id="SSF52954">
    <property type="entry name" value="Class II aaRS ABD-related"/>
    <property type="match status" value="1"/>
</dbReference>
<keyword evidence="8" id="KW-0963">Cytoplasm</keyword>
<evidence type="ECO:0000313" key="12">
    <source>
        <dbReference type="Proteomes" id="UP000177269"/>
    </source>
</evidence>
<keyword evidence="4 8" id="KW-0067">ATP-binding</keyword>
<dbReference type="InterPro" id="IPR004516">
    <property type="entry name" value="HisRS/HisZ"/>
</dbReference>
<dbReference type="NCBIfam" id="TIGR00442">
    <property type="entry name" value="hisS"/>
    <property type="match status" value="1"/>
</dbReference>
<dbReference type="InterPro" id="IPR041715">
    <property type="entry name" value="HisRS-like_core"/>
</dbReference>
<comment type="subunit">
    <text evidence="8">Homodimer.</text>
</comment>
<dbReference type="InterPro" id="IPR004154">
    <property type="entry name" value="Anticodon-bd"/>
</dbReference>
<feature type="binding site" evidence="9">
    <location>
        <begin position="279"/>
        <end position="280"/>
    </location>
    <ligand>
        <name>L-histidine</name>
        <dbReference type="ChEBI" id="CHEBI:57595"/>
    </ligand>
</feature>
<comment type="caution">
    <text evidence="11">The sequence shown here is derived from an EMBL/GenBank/DDBJ whole genome shotgun (WGS) entry which is preliminary data.</text>
</comment>
<feature type="domain" description="Aminoacyl-transfer RNA synthetases class-II family profile" evidence="10">
    <location>
        <begin position="15"/>
        <end position="339"/>
    </location>
</feature>
<evidence type="ECO:0000256" key="5">
    <source>
        <dbReference type="ARBA" id="ARBA00022917"/>
    </source>
</evidence>
<evidence type="ECO:0000256" key="1">
    <source>
        <dbReference type="ARBA" id="ARBA00008226"/>
    </source>
</evidence>
<reference evidence="11 12" key="1">
    <citation type="journal article" date="2016" name="Nat. Commun.">
        <title>Thousands of microbial genomes shed light on interconnected biogeochemical processes in an aquifer system.</title>
        <authorList>
            <person name="Anantharaman K."/>
            <person name="Brown C.T."/>
            <person name="Hug L.A."/>
            <person name="Sharon I."/>
            <person name="Castelle C.J."/>
            <person name="Probst A.J."/>
            <person name="Thomas B.C."/>
            <person name="Singh A."/>
            <person name="Wilkins M.J."/>
            <person name="Karaoz U."/>
            <person name="Brodie E.L."/>
            <person name="Williams K.H."/>
            <person name="Hubbard S.S."/>
            <person name="Banfield J.F."/>
        </authorList>
    </citation>
    <scope>NUCLEOTIDE SEQUENCE [LARGE SCALE GENOMIC DNA]</scope>
</reference>
<comment type="subcellular location">
    <subcellularLocation>
        <location evidence="8">Cytoplasm</location>
    </subcellularLocation>
</comment>
<dbReference type="Pfam" id="PF13393">
    <property type="entry name" value="tRNA-synt_His"/>
    <property type="match status" value="1"/>
</dbReference>
<feature type="binding site" evidence="9">
    <location>
        <position position="275"/>
    </location>
    <ligand>
        <name>L-histidine</name>
        <dbReference type="ChEBI" id="CHEBI:57595"/>
    </ligand>
</feature>
<dbReference type="SUPFAM" id="SSF55681">
    <property type="entry name" value="Class II aaRS and biotin synthetases"/>
    <property type="match status" value="1"/>
</dbReference>
<evidence type="ECO:0000256" key="9">
    <source>
        <dbReference type="PIRSR" id="PIRSR001549-1"/>
    </source>
</evidence>
<dbReference type="PANTHER" id="PTHR43707:SF1">
    <property type="entry name" value="HISTIDINE--TRNA LIGASE, MITOCHONDRIAL-RELATED"/>
    <property type="match status" value="1"/>
</dbReference>
<dbReference type="CDD" id="cd00773">
    <property type="entry name" value="HisRS-like_core"/>
    <property type="match status" value="1"/>
</dbReference>
<dbReference type="PANTHER" id="PTHR43707">
    <property type="entry name" value="HISTIDYL-TRNA SYNTHETASE"/>
    <property type="match status" value="1"/>
</dbReference>
<evidence type="ECO:0000256" key="6">
    <source>
        <dbReference type="ARBA" id="ARBA00023146"/>
    </source>
</evidence>
<comment type="similarity">
    <text evidence="1 8">Belongs to the class-II aminoacyl-tRNA synthetase family.</text>
</comment>
<keyword evidence="5 8" id="KW-0648">Protein biosynthesis</keyword>
<evidence type="ECO:0000256" key="3">
    <source>
        <dbReference type="ARBA" id="ARBA00022741"/>
    </source>
</evidence>
<accession>A0A1G2P5A2</accession>
<gene>
    <name evidence="8" type="primary">hisS</name>
    <name evidence="11" type="ORF">A3G52_01335</name>
</gene>
<dbReference type="InterPro" id="IPR006195">
    <property type="entry name" value="aa-tRNA-synth_II"/>
</dbReference>
<dbReference type="CDD" id="cd00859">
    <property type="entry name" value="HisRS_anticodon"/>
    <property type="match status" value="1"/>
</dbReference>
<protein>
    <recommendedName>
        <fullName evidence="8">Histidine--tRNA ligase</fullName>
        <ecNumber evidence="8">6.1.1.21</ecNumber>
    </recommendedName>
    <alternativeName>
        <fullName evidence="8">Histidyl-tRNA synthetase</fullName>
        <shortName evidence="8">HisRS</shortName>
    </alternativeName>
</protein>
<proteinExistence type="inferred from homology"/>
<dbReference type="HAMAP" id="MF_00127">
    <property type="entry name" value="His_tRNA_synth"/>
    <property type="match status" value="1"/>
</dbReference>
<sequence length="438" mass="50525">MISKKAKLGTEPYKGVRDFYPEDMFIQNHIQAIWRKTAESYGYEEFGASILEPSELYRSKTSEEIVNEQTYSFLDRGDREVTLRPEMTPTIARMVAAKKQELIFPLRWFSIPNLFRYEKPQRGRLREHWQFNADIFGADGKESDLEIISLARQTLLNFGAKENDFEIKINNRKIMSYILRSIFELDEDNARRVSRLIDKKEKMSDKEFSDEAQNIFGARTSQFIHVLESKDLDTVTMNIRKGDEEIVGIVEIRELLEALKEMGVTNAFFSPTLMRGFDYYTGMVFEIYDKDSANKRALFGGGRYDDLLTVFGEERIRAAGFGMGDVTARDFIETHGLLPEYAPACDLYIASIGQEQKGPIRSLSEDLRQKGLRVVSDVSDKRIQDKLKKADRKKYPFVLIVGADEVKTGKYKIKNMKTGEEIECRNEEIADKLLVDSQ</sequence>
<keyword evidence="6 8" id="KW-0030">Aminoacyl-tRNA synthetase</keyword>
<dbReference type="InterPro" id="IPR015807">
    <property type="entry name" value="His-tRNA-ligase"/>
</dbReference>
<keyword evidence="2 8" id="KW-0436">Ligase</keyword>
<dbReference type="GO" id="GO:0004821">
    <property type="term" value="F:histidine-tRNA ligase activity"/>
    <property type="evidence" value="ECO:0007669"/>
    <property type="project" value="UniProtKB-UniRule"/>
</dbReference>
<dbReference type="Gene3D" id="3.30.930.10">
    <property type="entry name" value="Bira Bifunctional Protein, Domain 2"/>
    <property type="match status" value="1"/>
</dbReference>
<dbReference type="PROSITE" id="PS50862">
    <property type="entry name" value="AA_TRNA_LIGASE_II"/>
    <property type="match status" value="1"/>
</dbReference>
<dbReference type="InterPro" id="IPR033656">
    <property type="entry name" value="HisRS_anticodon"/>
</dbReference>
<dbReference type="EC" id="6.1.1.21" evidence="8"/>
<dbReference type="PIRSF" id="PIRSF001549">
    <property type="entry name" value="His-tRNA_synth"/>
    <property type="match status" value="1"/>
</dbReference>
<organism evidence="11 12">
    <name type="scientific">Candidatus Taylorbacteria bacterium RIFCSPLOWO2_12_FULL_43_20</name>
    <dbReference type="NCBI Taxonomy" id="1802332"/>
    <lineage>
        <taxon>Bacteria</taxon>
        <taxon>Candidatus Tayloriibacteriota</taxon>
    </lineage>
</organism>
<feature type="binding site" evidence="9">
    <location>
        <position position="130"/>
    </location>
    <ligand>
        <name>L-histidine</name>
        <dbReference type="ChEBI" id="CHEBI:57595"/>
    </ligand>
</feature>
<dbReference type="AlphaFoldDB" id="A0A1G2P5A2"/>
<dbReference type="GO" id="GO:0005737">
    <property type="term" value="C:cytoplasm"/>
    <property type="evidence" value="ECO:0007669"/>
    <property type="project" value="UniProtKB-SubCell"/>
</dbReference>
<dbReference type="InterPro" id="IPR045864">
    <property type="entry name" value="aa-tRNA-synth_II/BPL/LPL"/>
</dbReference>
<dbReference type="Pfam" id="PF03129">
    <property type="entry name" value="HGTP_anticodon"/>
    <property type="match status" value="1"/>
</dbReference>
<dbReference type="GO" id="GO:0005524">
    <property type="term" value="F:ATP binding"/>
    <property type="evidence" value="ECO:0007669"/>
    <property type="project" value="UniProtKB-UniRule"/>
</dbReference>
<dbReference type="Proteomes" id="UP000177269">
    <property type="component" value="Unassembled WGS sequence"/>
</dbReference>
<dbReference type="Gene3D" id="3.40.50.800">
    <property type="entry name" value="Anticodon-binding domain"/>
    <property type="match status" value="1"/>
</dbReference>
<dbReference type="InterPro" id="IPR036621">
    <property type="entry name" value="Anticodon-bd_dom_sf"/>
</dbReference>
<feature type="binding site" evidence="9">
    <location>
        <position position="134"/>
    </location>
    <ligand>
        <name>L-histidine</name>
        <dbReference type="ChEBI" id="CHEBI:57595"/>
    </ligand>
</feature>
<evidence type="ECO:0000256" key="7">
    <source>
        <dbReference type="ARBA" id="ARBA00047639"/>
    </source>
</evidence>
<comment type="catalytic activity">
    <reaction evidence="7 8">
        <text>tRNA(His) + L-histidine + ATP = L-histidyl-tRNA(His) + AMP + diphosphate + H(+)</text>
        <dbReference type="Rhea" id="RHEA:17313"/>
        <dbReference type="Rhea" id="RHEA-COMP:9665"/>
        <dbReference type="Rhea" id="RHEA-COMP:9689"/>
        <dbReference type="ChEBI" id="CHEBI:15378"/>
        <dbReference type="ChEBI" id="CHEBI:30616"/>
        <dbReference type="ChEBI" id="CHEBI:33019"/>
        <dbReference type="ChEBI" id="CHEBI:57595"/>
        <dbReference type="ChEBI" id="CHEBI:78442"/>
        <dbReference type="ChEBI" id="CHEBI:78527"/>
        <dbReference type="ChEBI" id="CHEBI:456215"/>
        <dbReference type="EC" id="6.1.1.21"/>
    </reaction>
</comment>